<proteinExistence type="predicted"/>
<reference evidence="1" key="1">
    <citation type="submission" date="2020-05" db="UniProtKB">
        <authorList>
            <consortium name="EnsemblMetazoa"/>
        </authorList>
    </citation>
    <scope>IDENTIFICATION</scope>
    <source>
        <strain evidence="1">MAF</strain>
    </source>
</reference>
<evidence type="ECO:0000313" key="2">
    <source>
        <dbReference type="Proteomes" id="UP000075903"/>
    </source>
</evidence>
<keyword evidence="2" id="KW-1185">Reference proteome</keyword>
<evidence type="ECO:0000313" key="1">
    <source>
        <dbReference type="EnsemblMetazoa" id="AMEM017226-PA"/>
    </source>
</evidence>
<dbReference type="EnsemblMetazoa" id="AMEM017226-RA">
    <property type="protein sequence ID" value="AMEM017226-PA"/>
    <property type="gene ID" value="AMEM017226"/>
</dbReference>
<name>A0A182VLZ4_ANOME</name>
<sequence>MFSSERHFLSNLDRLHQDRFERMGHDRFCFNVLKYAQIVCGRHDYRWIVTEGGGCRKYHVRYVAGAAGRCWLYGGAHLVQLMVVMCFGWRAHEFIHHLQCIFRLVH</sequence>
<dbReference type="Proteomes" id="UP000075903">
    <property type="component" value="Unassembled WGS sequence"/>
</dbReference>
<protein>
    <submittedName>
        <fullName evidence="1">Uncharacterized protein</fullName>
    </submittedName>
</protein>
<organism evidence="1 2">
    <name type="scientific">Anopheles merus</name>
    <name type="common">Mosquito</name>
    <dbReference type="NCBI Taxonomy" id="30066"/>
    <lineage>
        <taxon>Eukaryota</taxon>
        <taxon>Metazoa</taxon>
        <taxon>Ecdysozoa</taxon>
        <taxon>Arthropoda</taxon>
        <taxon>Hexapoda</taxon>
        <taxon>Insecta</taxon>
        <taxon>Pterygota</taxon>
        <taxon>Neoptera</taxon>
        <taxon>Endopterygota</taxon>
        <taxon>Diptera</taxon>
        <taxon>Nematocera</taxon>
        <taxon>Culicoidea</taxon>
        <taxon>Culicidae</taxon>
        <taxon>Anophelinae</taxon>
        <taxon>Anopheles</taxon>
    </lineage>
</organism>
<accession>A0A182VLZ4</accession>
<dbReference type="AlphaFoldDB" id="A0A182VLZ4"/>
<dbReference type="VEuPathDB" id="VectorBase:AMEM017226"/>